<evidence type="ECO:0000313" key="3">
    <source>
        <dbReference type="EMBL" id="SOH04125.1"/>
    </source>
</evidence>
<dbReference type="PANTHER" id="PTHR34314">
    <property type="entry name" value="CRENARCHAEAL PROTEIN, PUTATIVE-RELATED"/>
    <property type="match status" value="1"/>
</dbReference>
<evidence type="ECO:0000313" key="4">
    <source>
        <dbReference type="Proteomes" id="UP000221734"/>
    </source>
</evidence>
<reference evidence="2" key="2">
    <citation type="submission" date="2006-01" db="EMBL/GenBank/DDBJ databases">
        <authorList>
            <person name="Genoscope"/>
        </authorList>
    </citation>
    <scope>NUCLEOTIDE SEQUENCE</scope>
</reference>
<dbReference type="InterPro" id="IPR011335">
    <property type="entry name" value="Restrct_endonuc-II-like"/>
</dbReference>
<reference evidence="3" key="4">
    <citation type="submission" date="2017-10" db="EMBL/GenBank/DDBJ databases">
        <authorList>
            <person name="Banno H."/>
            <person name="Chua N.-H."/>
        </authorList>
    </citation>
    <scope>NUCLEOTIDE SEQUENCE [LARGE SCALE GENOMIC DNA]</scope>
    <source>
        <strain evidence="3">Kuenenia_mbr1_ru-nijmegen</strain>
    </source>
</reference>
<dbReference type="Pfam" id="PF12644">
    <property type="entry name" value="DUF3782"/>
    <property type="match status" value="1"/>
</dbReference>
<dbReference type="RefSeq" id="WP_099324858.1">
    <property type="nucleotide sequence ID" value="NZ_LT934425.1"/>
</dbReference>
<dbReference type="Proteomes" id="UP000221734">
    <property type="component" value="Chromosome Kuenenia_stuttgartiensis_MBR1"/>
</dbReference>
<reference evidence="2" key="1">
    <citation type="journal article" date="2006" name="Nature">
        <title>Deciphering the evolution and metabolism of an anammox bacterium from a community genome.</title>
        <authorList>
            <person name="Strous M."/>
            <person name="Pelletier E."/>
            <person name="Mangenot S."/>
            <person name="Rattei T."/>
            <person name="Lehner A."/>
            <person name="Taylor M.W."/>
            <person name="Horn M."/>
            <person name="Daims H."/>
            <person name="Bartol-Mavel D."/>
            <person name="Wincker P."/>
            <person name="Barbe V."/>
            <person name="Fonknechten N."/>
            <person name="Vallenet D."/>
            <person name="Segurens B."/>
            <person name="Schenowitz-Truong C."/>
            <person name="Medigue C."/>
            <person name="Collingro A."/>
            <person name="Snel B."/>
            <person name="Dutilh B.E."/>
            <person name="OpDenCamp H.J.M."/>
            <person name="vanDerDrift C."/>
            <person name="Cirpus I."/>
            <person name="vanDePas-Schoonen K.T."/>
            <person name="Harhangi H.R."/>
            <person name="vanNiftrik L."/>
            <person name="Schmid M."/>
            <person name="Keltjens J."/>
            <person name="vanDeVossenberg J."/>
            <person name="Kartal B."/>
            <person name="Meier H."/>
            <person name="Frishman D."/>
            <person name="Huynen M.A."/>
            <person name="Mewes H."/>
            <person name="Weissenbach J."/>
            <person name="Jetten M.S.M."/>
            <person name="Wagner M."/>
            <person name="LePaslier D."/>
        </authorList>
    </citation>
    <scope>NUCLEOTIDE SEQUENCE</scope>
</reference>
<dbReference type="InterPro" id="IPR024271">
    <property type="entry name" value="DUF3782"/>
</dbReference>
<dbReference type="SUPFAM" id="SSF52980">
    <property type="entry name" value="Restriction endonuclease-like"/>
    <property type="match status" value="1"/>
</dbReference>
<proteinExistence type="predicted"/>
<evidence type="ECO:0000256" key="1">
    <source>
        <dbReference type="SAM" id="Coils"/>
    </source>
</evidence>
<dbReference type="KEGG" id="kst:KSMBR1_1626"/>
<keyword evidence="4" id="KW-1185">Reference proteome</keyword>
<keyword evidence="1" id="KW-0175">Coiled coil</keyword>
<dbReference type="AlphaFoldDB" id="Q1PZX2"/>
<name>Q1PZX2_KUEST</name>
<gene>
    <name evidence="3" type="ORF">KSMBR1_1626</name>
    <name evidence="2" type="ORF">kustd1877</name>
</gene>
<organism evidence="2">
    <name type="scientific">Kuenenia stuttgartiensis</name>
    <dbReference type="NCBI Taxonomy" id="174633"/>
    <lineage>
        <taxon>Bacteria</taxon>
        <taxon>Pseudomonadati</taxon>
        <taxon>Planctomycetota</taxon>
        <taxon>Candidatus Brocadiia</taxon>
        <taxon>Candidatus Brocadiales</taxon>
        <taxon>Candidatus Brocadiaceae</taxon>
        <taxon>Candidatus Kuenenia</taxon>
    </lineage>
</organism>
<dbReference type="Pfam" id="PF07788">
    <property type="entry name" value="PDDEXK_10"/>
    <property type="match status" value="1"/>
</dbReference>
<dbReference type="OrthoDB" id="572106at2"/>
<dbReference type="PANTHER" id="PTHR34314:SF6">
    <property type="entry name" value="DUF3782 DOMAIN-CONTAINING PROTEIN"/>
    <property type="match status" value="1"/>
</dbReference>
<dbReference type="EMBL" id="CT573072">
    <property type="protein sequence ID" value="CAJ72622.1"/>
    <property type="molecule type" value="Genomic_DNA"/>
</dbReference>
<evidence type="ECO:0008006" key="5">
    <source>
        <dbReference type="Google" id="ProtNLM"/>
    </source>
</evidence>
<feature type="coiled-coil region" evidence="1">
    <location>
        <begin position="131"/>
        <end position="165"/>
    </location>
</feature>
<sequence>MKTKEIREIILKELPDIIKHDKEIQDFILHISKECFAGKDTTEDRFDKILRELAEDRETQNRKWLEDTNRWWEQAEKWKEQDKRWQEQTEQRKEQDKRWWEQAEKWEEQDKRWQEQTEQRKEQDKRWWEQAEKWEEQDKRWQEQIEKWKKQDQRWQEQAERWDKQESKWEENQKVIRDIMESIKKMDRKYDSTIGALGARWGLRTEQSFRNALKGILREVSGLDVINVIEYDEEGIIFGRPEQIELDLVIKNGHFMICEIKSSISKSDMYIFQKKVDFYQKKHNRKARKLIVISPMVDKKAMEFAKDSGILVYSYVEDIESEIFSV</sequence>
<accession>Q1PZX2</accession>
<dbReference type="InterPro" id="IPR012431">
    <property type="entry name" value="PDDEXK_10"/>
</dbReference>
<evidence type="ECO:0000313" key="2">
    <source>
        <dbReference type="EMBL" id="CAJ72622.1"/>
    </source>
</evidence>
<dbReference type="EMBL" id="LT934425">
    <property type="protein sequence ID" value="SOH04125.1"/>
    <property type="molecule type" value="Genomic_DNA"/>
</dbReference>
<reference evidence="4" key="3">
    <citation type="submission" date="2017-10" db="EMBL/GenBank/DDBJ databases">
        <authorList>
            <person name="Frank J."/>
        </authorList>
    </citation>
    <scope>NUCLEOTIDE SEQUENCE [LARGE SCALE GENOMIC DNA]</scope>
</reference>
<protein>
    <recommendedName>
        <fullName evidence="5">DUF3782 domain-containing protein</fullName>
    </recommendedName>
</protein>